<dbReference type="InterPro" id="IPR027806">
    <property type="entry name" value="HARBI1_dom"/>
</dbReference>
<feature type="domain" description="DDE Tnp4" evidence="8">
    <location>
        <begin position="136"/>
        <end position="195"/>
    </location>
</feature>
<keyword evidence="7" id="KW-0539">Nucleus</keyword>
<sequence>MLSVRNKFFVLHFANGSFLYNIGDAEHISKATVCQAVRNVTLAVKRLLYTFVVFPSHRPTRLIKEEFHRIAGFPGVIGCIDDTHSYHSSFSKMKEIIFTAALNGQPTSSATGLGLCMTHNFFCGCTLSARFAREFNGYLLGDRGYPCQPYFLTPYPDPEPGSQKRYNLAHCRTRARVVMTIGMLKARFQFLRRLRVTP</sequence>
<dbReference type="InterPro" id="IPR045249">
    <property type="entry name" value="HARBI1-like"/>
</dbReference>
<reference evidence="9" key="2">
    <citation type="submission" date="2014-03" db="EMBL/GenBank/DDBJ databases">
        <authorList>
            <person name="Genoscope - CEA"/>
        </authorList>
    </citation>
    <scope>NUCLEOTIDE SEQUENCE</scope>
</reference>
<evidence type="ECO:0000256" key="1">
    <source>
        <dbReference type="ARBA" id="ARBA00001968"/>
    </source>
</evidence>
<keyword evidence="4" id="KW-0540">Nuclease</keyword>
<gene>
    <name evidence="9" type="ORF">GSONMT00039407001</name>
</gene>
<dbReference type="PaxDb" id="8022-A0A060Z2N7"/>
<comment type="similarity">
    <text evidence="3">Belongs to the HARBI1 family.</text>
</comment>
<evidence type="ECO:0000256" key="7">
    <source>
        <dbReference type="ARBA" id="ARBA00023242"/>
    </source>
</evidence>
<protein>
    <recommendedName>
        <fullName evidence="8">DDE Tnp4 domain-containing protein</fullName>
    </recommendedName>
</protein>
<organism evidence="9 10">
    <name type="scientific">Oncorhynchus mykiss</name>
    <name type="common">Rainbow trout</name>
    <name type="synonym">Salmo gairdneri</name>
    <dbReference type="NCBI Taxonomy" id="8022"/>
    <lineage>
        <taxon>Eukaryota</taxon>
        <taxon>Metazoa</taxon>
        <taxon>Chordata</taxon>
        <taxon>Craniata</taxon>
        <taxon>Vertebrata</taxon>
        <taxon>Euteleostomi</taxon>
        <taxon>Actinopterygii</taxon>
        <taxon>Neopterygii</taxon>
        <taxon>Teleostei</taxon>
        <taxon>Protacanthopterygii</taxon>
        <taxon>Salmoniformes</taxon>
        <taxon>Salmonidae</taxon>
        <taxon>Salmoninae</taxon>
        <taxon>Oncorhynchus</taxon>
    </lineage>
</organism>
<comment type="cofactor">
    <cofactor evidence="1">
        <name>a divalent metal cation</name>
        <dbReference type="ChEBI" id="CHEBI:60240"/>
    </cofactor>
</comment>
<reference evidence="9" key="1">
    <citation type="journal article" date="2014" name="Nat. Commun.">
        <title>The rainbow trout genome provides novel insights into evolution after whole-genome duplication in vertebrates.</title>
        <authorList>
            <person name="Berthelot C."/>
            <person name="Brunet F."/>
            <person name="Chalopin D."/>
            <person name="Juanchich A."/>
            <person name="Bernard M."/>
            <person name="Noel B."/>
            <person name="Bento P."/>
            <person name="Da Silva C."/>
            <person name="Labadie K."/>
            <person name="Alberti A."/>
            <person name="Aury J.M."/>
            <person name="Louis A."/>
            <person name="Dehais P."/>
            <person name="Bardou P."/>
            <person name="Montfort J."/>
            <person name="Klopp C."/>
            <person name="Cabau C."/>
            <person name="Gaspin C."/>
            <person name="Thorgaard G.H."/>
            <person name="Boussaha M."/>
            <person name="Quillet E."/>
            <person name="Guyomard R."/>
            <person name="Galiana D."/>
            <person name="Bobe J."/>
            <person name="Volff J.N."/>
            <person name="Genet C."/>
            <person name="Wincker P."/>
            <person name="Jaillon O."/>
            <person name="Roest Crollius H."/>
            <person name="Guiguen Y."/>
        </authorList>
    </citation>
    <scope>NUCLEOTIDE SEQUENCE [LARGE SCALE GENOMIC DNA]</scope>
</reference>
<keyword evidence="6" id="KW-0378">Hydrolase</keyword>
<dbReference type="GO" id="GO:0004518">
    <property type="term" value="F:nuclease activity"/>
    <property type="evidence" value="ECO:0007669"/>
    <property type="project" value="UniProtKB-KW"/>
</dbReference>
<dbReference type="PANTHER" id="PTHR22930:SF267">
    <property type="entry name" value="NUCLEASE HARBI1-RELATED"/>
    <property type="match status" value="1"/>
</dbReference>
<dbReference type="Pfam" id="PF13359">
    <property type="entry name" value="DDE_Tnp_4"/>
    <property type="match status" value="1"/>
</dbReference>
<dbReference type="AlphaFoldDB" id="A0A060Z2N7"/>
<dbReference type="GO" id="GO:0016787">
    <property type="term" value="F:hydrolase activity"/>
    <property type="evidence" value="ECO:0007669"/>
    <property type="project" value="UniProtKB-KW"/>
</dbReference>
<accession>A0A060Z2N7</accession>
<keyword evidence="5" id="KW-0479">Metal-binding</keyword>
<dbReference type="STRING" id="8022.A0A060Z2N7"/>
<dbReference type="GO" id="GO:0046872">
    <property type="term" value="F:metal ion binding"/>
    <property type="evidence" value="ECO:0007669"/>
    <property type="project" value="UniProtKB-KW"/>
</dbReference>
<evidence type="ECO:0000259" key="8">
    <source>
        <dbReference type="Pfam" id="PF13359"/>
    </source>
</evidence>
<dbReference type="EMBL" id="FR936043">
    <property type="protein sequence ID" value="CDQ98241.1"/>
    <property type="molecule type" value="Genomic_DNA"/>
</dbReference>
<evidence type="ECO:0000256" key="4">
    <source>
        <dbReference type="ARBA" id="ARBA00022722"/>
    </source>
</evidence>
<comment type="subcellular location">
    <subcellularLocation>
        <location evidence="2">Nucleus</location>
    </subcellularLocation>
</comment>
<name>A0A060Z2N7_ONCMY</name>
<dbReference type="PANTHER" id="PTHR22930">
    <property type="match status" value="1"/>
</dbReference>
<evidence type="ECO:0000313" key="9">
    <source>
        <dbReference type="EMBL" id="CDQ98241.1"/>
    </source>
</evidence>
<evidence type="ECO:0000256" key="3">
    <source>
        <dbReference type="ARBA" id="ARBA00006958"/>
    </source>
</evidence>
<evidence type="ECO:0000256" key="2">
    <source>
        <dbReference type="ARBA" id="ARBA00004123"/>
    </source>
</evidence>
<evidence type="ECO:0000256" key="6">
    <source>
        <dbReference type="ARBA" id="ARBA00022801"/>
    </source>
</evidence>
<evidence type="ECO:0000256" key="5">
    <source>
        <dbReference type="ARBA" id="ARBA00022723"/>
    </source>
</evidence>
<proteinExistence type="inferred from homology"/>
<dbReference type="GO" id="GO:0005634">
    <property type="term" value="C:nucleus"/>
    <property type="evidence" value="ECO:0007669"/>
    <property type="project" value="UniProtKB-SubCell"/>
</dbReference>
<evidence type="ECO:0000313" key="10">
    <source>
        <dbReference type="Proteomes" id="UP000193380"/>
    </source>
</evidence>
<dbReference type="Proteomes" id="UP000193380">
    <property type="component" value="Unassembled WGS sequence"/>
</dbReference>